<dbReference type="Proteomes" id="UP000626109">
    <property type="component" value="Unassembled WGS sequence"/>
</dbReference>
<evidence type="ECO:0000256" key="1">
    <source>
        <dbReference type="SAM" id="MobiDB-lite"/>
    </source>
</evidence>
<protein>
    <submittedName>
        <fullName evidence="2">Uncharacterized protein</fullName>
    </submittedName>
</protein>
<feature type="region of interest" description="Disordered" evidence="1">
    <location>
        <begin position="72"/>
        <end position="104"/>
    </location>
</feature>
<feature type="compositionally biased region" description="Basic and acidic residues" evidence="1">
    <location>
        <begin position="77"/>
        <end position="91"/>
    </location>
</feature>
<comment type="caution">
    <text evidence="2">The sequence shown here is derived from an EMBL/GenBank/DDBJ whole genome shotgun (WGS) entry which is preliminary data.</text>
</comment>
<evidence type="ECO:0000313" key="3">
    <source>
        <dbReference type="Proteomes" id="UP000626109"/>
    </source>
</evidence>
<gene>
    <name evidence="2" type="ORF">PGLA2088_LOCUS46242</name>
</gene>
<name>A0A813LKM1_POLGL</name>
<dbReference type="AlphaFoldDB" id="A0A813LKM1"/>
<feature type="compositionally biased region" description="Low complexity" evidence="1">
    <location>
        <begin position="34"/>
        <end position="44"/>
    </location>
</feature>
<reference evidence="2" key="1">
    <citation type="submission" date="2021-02" db="EMBL/GenBank/DDBJ databases">
        <authorList>
            <person name="Dougan E. K."/>
            <person name="Rhodes N."/>
            <person name="Thang M."/>
            <person name="Chan C."/>
        </authorList>
    </citation>
    <scope>NUCLEOTIDE SEQUENCE</scope>
</reference>
<accession>A0A813LKM1</accession>
<proteinExistence type="predicted"/>
<evidence type="ECO:0000313" key="2">
    <source>
        <dbReference type="EMBL" id="CAE8732056.1"/>
    </source>
</evidence>
<feature type="region of interest" description="Disordered" evidence="1">
    <location>
        <begin position="1"/>
        <end position="55"/>
    </location>
</feature>
<sequence length="104" mass="10917">MDLSSLSDWAPGNERLGLCSRGSPPAGRPPARPPGRASGGSRAPVQAPSSRASCEDLLRPSARARANEQYIIAAEDTVPHKSDTSGSDKRTAPYSLDCEGQGRQ</sequence>
<dbReference type="EMBL" id="CAJNNW010036108">
    <property type="protein sequence ID" value="CAE8732056.1"/>
    <property type="molecule type" value="Genomic_DNA"/>
</dbReference>
<organism evidence="2 3">
    <name type="scientific">Polarella glacialis</name>
    <name type="common">Dinoflagellate</name>
    <dbReference type="NCBI Taxonomy" id="89957"/>
    <lineage>
        <taxon>Eukaryota</taxon>
        <taxon>Sar</taxon>
        <taxon>Alveolata</taxon>
        <taxon>Dinophyceae</taxon>
        <taxon>Suessiales</taxon>
        <taxon>Suessiaceae</taxon>
        <taxon>Polarella</taxon>
    </lineage>
</organism>